<accession>A0A7Z2JK49</accession>
<reference evidence="1 2" key="1">
    <citation type="submission" date="2019-12" db="EMBL/GenBank/DDBJ databases">
        <title>Paraburkholderia acidiphila 7Q-K02 sp. nov and Paraburkholderia acidisoli DHF22 sp. nov., two strains isolated from forest soil.</title>
        <authorList>
            <person name="Gao Z."/>
            <person name="Qiu L."/>
        </authorList>
    </citation>
    <scope>NUCLEOTIDE SEQUENCE [LARGE SCALE GENOMIC DNA]</scope>
    <source>
        <strain evidence="1 2">DHF22</strain>
        <plasmid evidence="1 2">p1</plasmid>
    </source>
</reference>
<gene>
    <name evidence="1" type="ORF">FAZ98_34420</name>
</gene>
<keyword evidence="2" id="KW-1185">Reference proteome</keyword>
<evidence type="ECO:0000313" key="1">
    <source>
        <dbReference type="EMBL" id="QGZ66938.1"/>
    </source>
</evidence>
<sequence>MSIDPTELEIATLQTEKSMLVYELRAAHHIIRNALAIMSTEQQIAWAELNARDGIDGDGATRAAERDALLARPRMALGSA</sequence>
<dbReference type="Proteomes" id="UP000433577">
    <property type="component" value="Plasmid p1"/>
</dbReference>
<dbReference type="KEGG" id="pacs:FAZ98_34420"/>
<evidence type="ECO:0000313" key="2">
    <source>
        <dbReference type="Proteomes" id="UP000433577"/>
    </source>
</evidence>
<proteinExistence type="predicted"/>
<protein>
    <submittedName>
        <fullName evidence="1">Uncharacterized protein</fullName>
    </submittedName>
</protein>
<organism evidence="1 2">
    <name type="scientific">Paraburkholderia acidisoli</name>
    <dbReference type="NCBI Taxonomy" id="2571748"/>
    <lineage>
        <taxon>Bacteria</taxon>
        <taxon>Pseudomonadati</taxon>
        <taxon>Pseudomonadota</taxon>
        <taxon>Betaproteobacteria</taxon>
        <taxon>Burkholderiales</taxon>
        <taxon>Burkholderiaceae</taxon>
        <taxon>Paraburkholderia</taxon>
    </lineage>
</organism>
<dbReference type="RefSeq" id="WP_158958765.1">
    <property type="nucleotide sequence ID" value="NZ_CP046917.1"/>
</dbReference>
<dbReference type="OrthoDB" id="9102475at2"/>
<name>A0A7Z2JK49_9BURK</name>
<dbReference type="EMBL" id="CP046917">
    <property type="protein sequence ID" value="QGZ66938.1"/>
    <property type="molecule type" value="Genomic_DNA"/>
</dbReference>
<geneLocation type="plasmid" evidence="1 2">
    <name>p1</name>
</geneLocation>
<keyword evidence="1" id="KW-0614">Plasmid</keyword>
<dbReference type="AlphaFoldDB" id="A0A7Z2JK49"/>